<dbReference type="RefSeq" id="WP_349300473.1">
    <property type="nucleotide sequence ID" value="NZ_JBEDNQ010000010.1"/>
</dbReference>
<reference evidence="6 7" key="1">
    <citation type="submission" date="2024-03" db="EMBL/GenBank/DDBJ databases">
        <title>Draft genome sequence of Pseudonocardia nematodicida JCM 31783.</title>
        <authorList>
            <person name="Butdee W."/>
            <person name="Duangmal K."/>
        </authorList>
    </citation>
    <scope>NUCLEOTIDE SEQUENCE [LARGE SCALE GENOMIC DNA]</scope>
    <source>
        <strain evidence="6 7">JCM 31783</strain>
    </source>
</reference>
<feature type="domain" description="HTH tetR-type" evidence="5">
    <location>
        <begin position="12"/>
        <end position="72"/>
    </location>
</feature>
<dbReference type="Gene3D" id="1.10.10.60">
    <property type="entry name" value="Homeodomain-like"/>
    <property type="match status" value="1"/>
</dbReference>
<name>A0ABV1KG16_9PSEU</name>
<sequence length="197" mass="21292">MPPRRRSTFTERARREQLISLTVDLVAEHGYRGTSLQRIADAAEISKAAVLYHFASKDAVVAAAYEQVLGELVAVVGAAVEAAPDPATAVQTYLDTLLAHLAVRPGHIRLIAEALPDEHGVTDDRPSSPRRWESLAGLLSDARDRGLVRADVDPRTTAVMFLGVVDAVVAAALEDPSFRIDDARPAVGDLVRRVLRD</sequence>
<proteinExistence type="predicted"/>
<evidence type="ECO:0000256" key="4">
    <source>
        <dbReference type="PROSITE-ProRule" id="PRU00335"/>
    </source>
</evidence>
<dbReference type="InterPro" id="IPR050109">
    <property type="entry name" value="HTH-type_TetR-like_transc_reg"/>
</dbReference>
<dbReference type="PANTHER" id="PTHR30055">
    <property type="entry name" value="HTH-TYPE TRANSCRIPTIONAL REGULATOR RUTR"/>
    <property type="match status" value="1"/>
</dbReference>
<evidence type="ECO:0000259" key="5">
    <source>
        <dbReference type="PROSITE" id="PS50977"/>
    </source>
</evidence>
<feature type="DNA-binding region" description="H-T-H motif" evidence="4">
    <location>
        <begin position="35"/>
        <end position="54"/>
    </location>
</feature>
<evidence type="ECO:0000256" key="3">
    <source>
        <dbReference type="ARBA" id="ARBA00023163"/>
    </source>
</evidence>
<gene>
    <name evidence="6" type="ORF">WIS52_23285</name>
</gene>
<evidence type="ECO:0000313" key="6">
    <source>
        <dbReference type="EMBL" id="MEQ3553405.1"/>
    </source>
</evidence>
<keyword evidence="1" id="KW-0805">Transcription regulation</keyword>
<dbReference type="InterPro" id="IPR009057">
    <property type="entry name" value="Homeodomain-like_sf"/>
</dbReference>
<accession>A0ABV1KG16</accession>
<keyword evidence="2 4" id="KW-0238">DNA-binding</keyword>
<dbReference type="Pfam" id="PF00440">
    <property type="entry name" value="TetR_N"/>
    <property type="match status" value="1"/>
</dbReference>
<dbReference type="PANTHER" id="PTHR30055:SF234">
    <property type="entry name" value="HTH-TYPE TRANSCRIPTIONAL REGULATOR BETI"/>
    <property type="match status" value="1"/>
</dbReference>
<organism evidence="6 7">
    <name type="scientific">Pseudonocardia nematodicida</name>
    <dbReference type="NCBI Taxonomy" id="1206997"/>
    <lineage>
        <taxon>Bacteria</taxon>
        <taxon>Bacillati</taxon>
        <taxon>Actinomycetota</taxon>
        <taxon>Actinomycetes</taxon>
        <taxon>Pseudonocardiales</taxon>
        <taxon>Pseudonocardiaceae</taxon>
        <taxon>Pseudonocardia</taxon>
    </lineage>
</organism>
<dbReference type="PRINTS" id="PR00455">
    <property type="entry name" value="HTHTETR"/>
</dbReference>
<evidence type="ECO:0000256" key="1">
    <source>
        <dbReference type="ARBA" id="ARBA00023015"/>
    </source>
</evidence>
<dbReference type="PROSITE" id="PS50977">
    <property type="entry name" value="HTH_TETR_2"/>
    <property type="match status" value="1"/>
</dbReference>
<dbReference type="Proteomes" id="UP001494902">
    <property type="component" value="Unassembled WGS sequence"/>
</dbReference>
<dbReference type="Gene3D" id="1.10.357.10">
    <property type="entry name" value="Tetracycline Repressor, domain 2"/>
    <property type="match status" value="1"/>
</dbReference>
<dbReference type="InterPro" id="IPR036271">
    <property type="entry name" value="Tet_transcr_reg_TetR-rel_C_sf"/>
</dbReference>
<comment type="caution">
    <text evidence="6">The sequence shown here is derived from an EMBL/GenBank/DDBJ whole genome shotgun (WGS) entry which is preliminary data.</text>
</comment>
<keyword evidence="3" id="KW-0804">Transcription</keyword>
<evidence type="ECO:0000256" key="2">
    <source>
        <dbReference type="ARBA" id="ARBA00023125"/>
    </source>
</evidence>
<dbReference type="EMBL" id="JBEDNQ010000010">
    <property type="protein sequence ID" value="MEQ3553405.1"/>
    <property type="molecule type" value="Genomic_DNA"/>
</dbReference>
<dbReference type="SUPFAM" id="SSF46689">
    <property type="entry name" value="Homeodomain-like"/>
    <property type="match status" value="1"/>
</dbReference>
<protein>
    <submittedName>
        <fullName evidence="6">TetR/AcrR family transcriptional regulator</fullName>
    </submittedName>
</protein>
<dbReference type="SUPFAM" id="SSF48498">
    <property type="entry name" value="Tetracyclin repressor-like, C-terminal domain"/>
    <property type="match status" value="1"/>
</dbReference>
<evidence type="ECO:0000313" key="7">
    <source>
        <dbReference type="Proteomes" id="UP001494902"/>
    </source>
</evidence>
<keyword evidence="7" id="KW-1185">Reference proteome</keyword>
<dbReference type="InterPro" id="IPR001647">
    <property type="entry name" value="HTH_TetR"/>
</dbReference>
<dbReference type="Pfam" id="PF21597">
    <property type="entry name" value="TetR_C_43"/>
    <property type="match status" value="1"/>
</dbReference>
<dbReference type="InterPro" id="IPR049445">
    <property type="entry name" value="TetR_SbtR-like_C"/>
</dbReference>